<name>A0ACB9QP16_9MYRT</name>
<accession>A0ACB9QP16</accession>
<protein>
    <submittedName>
        <fullName evidence="1">Uncharacterized protein</fullName>
    </submittedName>
</protein>
<gene>
    <name evidence="1" type="ORF">MLD38_023345</name>
</gene>
<dbReference type="Proteomes" id="UP001057402">
    <property type="component" value="Chromosome 6"/>
</dbReference>
<comment type="caution">
    <text evidence="1">The sequence shown here is derived from an EMBL/GenBank/DDBJ whole genome shotgun (WGS) entry which is preliminary data.</text>
</comment>
<evidence type="ECO:0000313" key="2">
    <source>
        <dbReference type="Proteomes" id="UP001057402"/>
    </source>
</evidence>
<evidence type="ECO:0000313" key="1">
    <source>
        <dbReference type="EMBL" id="KAI4367632.1"/>
    </source>
</evidence>
<proteinExistence type="predicted"/>
<sequence length="113" mass="12903">MQSTIYPKMSAGVTIDHLYRQLKVSYEDCLSRVLPSGAVPHTRHALQYLNLTPRVLNVQNMLSSLEFSKNEYDNARFYLIRKPGQATQNAMEGCCRAANDLSFCRYGFYKKTG</sequence>
<organism evidence="1 2">
    <name type="scientific">Melastoma candidum</name>
    <dbReference type="NCBI Taxonomy" id="119954"/>
    <lineage>
        <taxon>Eukaryota</taxon>
        <taxon>Viridiplantae</taxon>
        <taxon>Streptophyta</taxon>
        <taxon>Embryophyta</taxon>
        <taxon>Tracheophyta</taxon>
        <taxon>Spermatophyta</taxon>
        <taxon>Magnoliopsida</taxon>
        <taxon>eudicotyledons</taxon>
        <taxon>Gunneridae</taxon>
        <taxon>Pentapetalae</taxon>
        <taxon>rosids</taxon>
        <taxon>malvids</taxon>
        <taxon>Myrtales</taxon>
        <taxon>Melastomataceae</taxon>
        <taxon>Melastomatoideae</taxon>
        <taxon>Melastomateae</taxon>
        <taxon>Melastoma</taxon>
    </lineage>
</organism>
<reference evidence="2" key="1">
    <citation type="journal article" date="2023" name="Front. Plant Sci.">
        <title>Chromosomal-level genome assembly of Melastoma candidum provides insights into trichome evolution.</title>
        <authorList>
            <person name="Zhong Y."/>
            <person name="Wu W."/>
            <person name="Sun C."/>
            <person name="Zou P."/>
            <person name="Liu Y."/>
            <person name="Dai S."/>
            <person name="Zhou R."/>
        </authorList>
    </citation>
    <scope>NUCLEOTIDE SEQUENCE [LARGE SCALE GENOMIC DNA]</scope>
</reference>
<dbReference type="EMBL" id="CM042885">
    <property type="protein sequence ID" value="KAI4367632.1"/>
    <property type="molecule type" value="Genomic_DNA"/>
</dbReference>
<keyword evidence="2" id="KW-1185">Reference proteome</keyword>